<dbReference type="SUPFAM" id="SSF51658">
    <property type="entry name" value="Xylose isomerase-like"/>
    <property type="match status" value="1"/>
</dbReference>
<proteinExistence type="inferred from homology"/>
<dbReference type="Proteomes" id="UP000233435">
    <property type="component" value="Unassembled WGS sequence"/>
</dbReference>
<keyword evidence="1 2" id="KW-0413">Isomerase</keyword>
<feature type="active site" description="Proton donor/acceptor" evidence="3">
    <location>
        <position position="268"/>
    </location>
</feature>
<dbReference type="InterPro" id="IPR013022">
    <property type="entry name" value="Xyl_isomerase-like_TIM-brl"/>
</dbReference>
<sequence>MQNKFNLKYAPHLGSFVYTAGKNPIDQIKYMADLGFTAIEDSGFKADYIPFDATKMGIGMCNQPNSVLDEIASTMTKLNMEMGTFVVTPHVWPPIEIVTSGKPEMHRIFIDKYTKGLEVAKRINAKYVTVTLDCYDRSLPIEMQTAHAIDALKRLCDIYDGSGVTMVLEPLSDHHELFLRTAVQSYMICRAVGSDNCKILFDMFHLQKNEGRLIYHMDMVWDEIAYFQIGNEPGRTEPGTGEIDYKNVFKHIYEKSKATNKNFILGMEHFNSTEGAEGEKKLLKSYLEADKFLND</sequence>
<dbReference type="GO" id="GO:0016853">
    <property type="term" value="F:isomerase activity"/>
    <property type="evidence" value="ECO:0007669"/>
    <property type="project" value="UniProtKB-KW"/>
</dbReference>
<dbReference type="EMBL" id="PJEO01000049">
    <property type="protein sequence ID" value="PKQ44546.1"/>
    <property type="molecule type" value="Genomic_DNA"/>
</dbReference>
<dbReference type="AlphaFoldDB" id="A0A2N3HHV5"/>
<evidence type="ECO:0000259" key="4">
    <source>
        <dbReference type="Pfam" id="PF01261"/>
    </source>
</evidence>
<reference evidence="5 6" key="1">
    <citation type="submission" date="2017-12" db="EMBL/GenBank/DDBJ databases">
        <title>Confluentibacter flavum sp. nov., isolated from the saline lake.</title>
        <authorList>
            <person name="Yu L."/>
        </authorList>
    </citation>
    <scope>NUCLEOTIDE SEQUENCE [LARGE SCALE GENOMIC DNA]</scope>
    <source>
        <strain evidence="5 6">3B</strain>
    </source>
</reference>
<evidence type="ECO:0000256" key="3">
    <source>
        <dbReference type="PIRSR" id="PIRSR006241-50"/>
    </source>
</evidence>
<protein>
    <submittedName>
        <fullName evidence="5">Xylose isomerase</fullName>
    </submittedName>
</protein>
<dbReference type="PIRSF" id="PIRSF006241">
    <property type="entry name" value="HyI"/>
    <property type="match status" value="1"/>
</dbReference>
<name>A0A2N3HHV5_9FLAO</name>
<evidence type="ECO:0000313" key="5">
    <source>
        <dbReference type="EMBL" id="PKQ44546.1"/>
    </source>
</evidence>
<dbReference type="Gene3D" id="3.20.20.150">
    <property type="entry name" value="Divalent-metal-dependent TIM barrel enzymes"/>
    <property type="match status" value="1"/>
</dbReference>
<dbReference type="RefSeq" id="WP_106660289.1">
    <property type="nucleotide sequence ID" value="NZ_PJEO01000049.1"/>
</dbReference>
<dbReference type="InterPro" id="IPR050417">
    <property type="entry name" value="Sugar_Epim/Isomerase"/>
</dbReference>
<gene>
    <name evidence="5" type="ORF">CSW08_12910</name>
</gene>
<dbReference type="Pfam" id="PF01261">
    <property type="entry name" value="AP_endonuc_2"/>
    <property type="match status" value="1"/>
</dbReference>
<accession>A0A2N3HHV5</accession>
<evidence type="ECO:0000256" key="1">
    <source>
        <dbReference type="ARBA" id="ARBA00023235"/>
    </source>
</evidence>
<keyword evidence="6" id="KW-1185">Reference proteome</keyword>
<feature type="active site" description="Proton donor/acceptor" evidence="3">
    <location>
        <position position="169"/>
    </location>
</feature>
<comment type="caution">
    <text evidence="5">The sequence shown here is derived from an EMBL/GenBank/DDBJ whole genome shotgun (WGS) entry which is preliminary data.</text>
</comment>
<organism evidence="5 6">
    <name type="scientific">Confluentibacter flavum</name>
    <dbReference type="NCBI Taxonomy" id="1909700"/>
    <lineage>
        <taxon>Bacteria</taxon>
        <taxon>Pseudomonadati</taxon>
        <taxon>Bacteroidota</taxon>
        <taxon>Flavobacteriia</taxon>
        <taxon>Flavobacteriales</taxon>
        <taxon>Flavobacteriaceae</taxon>
        <taxon>Confluentibacter</taxon>
    </lineage>
</organism>
<dbReference type="InterPro" id="IPR036237">
    <property type="entry name" value="Xyl_isomerase-like_sf"/>
</dbReference>
<evidence type="ECO:0000313" key="6">
    <source>
        <dbReference type="Proteomes" id="UP000233435"/>
    </source>
</evidence>
<evidence type="ECO:0000256" key="2">
    <source>
        <dbReference type="PIRNR" id="PIRNR006241"/>
    </source>
</evidence>
<dbReference type="PANTHER" id="PTHR43489">
    <property type="entry name" value="ISOMERASE"/>
    <property type="match status" value="1"/>
</dbReference>
<comment type="similarity">
    <text evidence="2">Belongs to the hyi family.</text>
</comment>
<feature type="domain" description="Xylose isomerase-like TIM barrel" evidence="4">
    <location>
        <begin position="29"/>
        <end position="284"/>
    </location>
</feature>
<dbReference type="InterPro" id="IPR026040">
    <property type="entry name" value="HyI-like"/>
</dbReference>
<dbReference type="OrthoDB" id="9786584at2"/>